<gene>
    <name evidence="9" type="ORF">HS088_TW20G00123</name>
</gene>
<dbReference type="GO" id="GO:0060261">
    <property type="term" value="P:positive regulation of transcription initiation by RNA polymerase II"/>
    <property type="evidence" value="ECO:0007669"/>
    <property type="project" value="InterPro"/>
</dbReference>
<dbReference type="Gene3D" id="2.30.31.10">
    <property type="entry name" value="Transcriptional Coactivator Pc4, Chain A"/>
    <property type="match status" value="1"/>
</dbReference>
<comment type="subcellular location">
    <subcellularLocation>
        <location evidence="1">Nucleus</location>
    </subcellularLocation>
</comment>
<sequence>MELELKQKIEKTVREILQEANMDETTEYQIREAASAKLGFDLSKPEHKGFVRRVVNCFLEEENAKEIKELEENAKQQVEEEEGEEEEERGVAVANDDKEYDDDGDLIVCRLSDKRRVTIQNFRGRNLVSIREFYKKDGKELPSNKGISLTDEQWGTLRNNVSAIEKAVDKMNSRLM</sequence>
<dbReference type="SUPFAM" id="SSF109715">
    <property type="entry name" value="DEK C-terminal domain"/>
    <property type="match status" value="1"/>
</dbReference>
<dbReference type="Pfam" id="PF02229">
    <property type="entry name" value="PC4"/>
    <property type="match status" value="1"/>
</dbReference>
<keyword evidence="6" id="KW-0539">Nucleus</keyword>
<dbReference type="FunCoup" id="A0A7J7C6K1">
    <property type="interactions" value="1529"/>
</dbReference>
<evidence type="ECO:0000256" key="1">
    <source>
        <dbReference type="ARBA" id="ARBA00004123"/>
    </source>
</evidence>
<dbReference type="SUPFAM" id="SSF54447">
    <property type="entry name" value="ssDNA-binding transcriptional regulator domain"/>
    <property type="match status" value="1"/>
</dbReference>
<dbReference type="GO" id="GO:0003713">
    <property type="term" value="F:transcription coactivator activity"/>
    <property type="evidence" value="ECO:0007669"/>
    <property type="project" value="InterPro"/>
</dbReference>
<organism evidence="9 10">
    <name type="scientific">Tripterygium wilfordii</name>
    <name type="common">Thunder God vine</name>
    <dbReference type="NCBI Taxonomy" id="458696"/>
    <lineage>
        <taxon>Eukaryota</taxon>
        <taxon>Viridiplantae</taxon>
        <taxon>Streptophyta</taxon>
        <taxon>Embryophyta</taxon>
        <taxon>Tracheophyta</taxon>
        <taxon>Spermatophyta</taxon>
        <taxon>Magnoliopsida</taxon>
        <taxon>eudicotyledons</taxon>
        <taxon>Gunneridae</taxon>
        <taxon>Pentapetalae</taxon>
        <taxon>rosids</taxon>
        <taxon>fabids</taxon>
        <taxon>Celastrales</taxon>
        <taxon>Celastraceae</taxon>
        <taxon>Tripterygium</taxon>
    </lineage>
</organism>
<dbReference type="GO" id="GO:0003677">
    <property type="term" value="F:DNA binding"/>
    <property type="evidence" value="ECO:0007669"/>
    <property type="project" value="UniProtKB-KW"/>
</dbReference>
<dbReference type="Pfam" id="PF08766">
    <property type="entry name" value="DEK_C"/>
    <property type="match status" value="1"/>
</dbReference>
<dbReference type="Gene3D" id="1.10.10.60">
    <property type="entry name" value="Homeodomain-like"/>
    <property type="match status" value="1"/>
</dbReference>
<dbReference type="InterPro" id="IPR017415">
    <property type="entry name" value="KELP"/>
</dbReference>
<proteinExistence type="inferred from homology"/>
<dbReference type="InterPro" id="IPR014876">
    <property type="entry name" value="DEK_C"/>
</dbReference>
<evidence type="ECO:0000256" key="5">
    <source>
        <dbReference type="ARBA" id="ARBA00023163"/>
    </source>
</evidence>
<dbReference type="PIRSF" id="PIRSF038156">
    <property type="entry name" value="RNA_pol_II_KELP"/>
    <property type="match status" value="1"/>
</dbReference>
<keyword evidence="5" id="KW-0804">Transcription</keyword>
<name>A0A7J7C6K1_TRIWF</name>
<dbReference type="InterPro" id="IPR045125">
    <property type="entry name" value="Sub1/Tcp4-like"/>
</dbReference>
<dbReference type="GO" id="GO:0005634">
    <property type="term" value="C:nucleus"/>
    <property type="evidence" value="ECO:0007669"/>
    <property type="project" value="UniProtKB-SubCell"/>
</dbReference>
<feature type="domain" description="DEK-C" evidence="8">
    <location>
        <begin position="3"/>
        <end position="60"/>
    </location>
</feature>
<dbReference type="InParanoid" id="A0A7J7C6K1"/>
<dbReference type="EMBL" id="JAAARO010000020">
    <property type="protein sequence ID" value="KAF5729759.1"/>
    <property type="molecule type" value="Genomic_DNA"/>
</dbReference>
<evidence type="ECO:0000256" key="3">
    <source>
        <dbReference type="ARBA" id="ARBA00023015"/>
    </source>
</evidence>
<comment type="caution">
    <text evidence="9">The sequence shown here is derived from an EMBL/GenBank/DDBJ whole genome shotgun (WGS) entry which is preliminary data.</text>
</comment>
<evidence type="ECO:0000313" key="9">
    <source>
        <dbReference type="EMBL" id="KAF5729759.1"/>
    </source>
</evidence>
<dbReference type="AlphaFoldDB" id="A0A7J7C6K1"/>
<dbReference type="PROSITE" id="PS51998">
    <property type="entry name" value="DEK_C"/>
    <property type="match status" value="1"/>
</dbReference>
<protein>
    <submittedName>
        <fullName evidence="9">RNA polymerase II transcriptional coactivator KELP-like</fullName>
    </submittedName>
</protein>
<evidence type="ECO:0000256" key="6">
    <source>
        <dbReference type="ARBA" id="ARBA00023242"/>
    </source>
</evidence>
<feature type="compositionally biased region" description="Acidic residues" evidence="7">
    <location>
        <begin position="79"/>
        <end position="88"/>
    </location>
</feature>
<evidence type="ECO:0000313" key="10">
    <source>
        <dbReference type="Proteomes" id="UP000593562"/>
    </source>
</evidence>
<dbReference type="InterPro" id="IPR003173">
    <property type="entry name" value="PC4_C"/>
</dbReference>
<accession>A0A7J7C6K1</accession>
<evidence type="ECO:0000259" key="8">
    <source>
        <dbReference type="PROSITE" id="PS51998"/>
    </source>
</evidence>
<keyword evidence="10" id="KW-1185">Reference proteome</keyword>
<keyword evidence="3" id="KW-0805">Transcription regulation</keyword>
<evidence type="ECO:0000256" key="4">
    <source>
        <dbReference type="ARBA" id="ARBA00023125"/>
    </source>
</evidence>
<dbReference type="Proteomes" id="UP000593562">
    <property type="component" value="Unassembled WGS sequence"/>
</dbReference>
<dbReference type="OrthoDB" id="2505440at2759"/>
<dbReference type="FunFam" id="2.30.31.10:FF:000004">
    <property type="entry name" value="RNA polymerase II transcriptional coactivator KELP"/>
    <property type="match status" value="1"/>
</dbReference>
<comment type="similarity">
    <text evidence="2">Belongs to the transcriptional coactivator PC4 family.</text>
</comment>
<dbReference type="InterPro" id="IPR009044">
    <property type="entry name" value="ssDNA-bd_transcriptional_reg"/>
</dbReference>
<evidence type="ECO:0000256" key="2">
    <source>
        <dbReference type="ARBA" id="ARBA00009001"/>
    </source>
</evidence>
<evidence type="ECO:0000256" key="7">
    <source>
        <dbReference type="SAM" id="MobiDB-lite"/>
    </source>
</evidence>
<feature type="region of interest" description="Disordered" evidence="7">
    <location>
        <begin position="71"/>
        <end position="98"/>
    </location>
</feature>
<keyword evidence="4" id="KW-0238">DNA-binding</keyword>
<dbReference type="PANTHER" id="PTHR13215">
    <property type="entry name" value="RNA POLYMERASE II TRANSCRIPTIONAL COACTIVATOR"/>
    <property type="match status" value="1"/>
</dbReference>
<reference evidence="9 10" key="1">
    <citation type="journal article" date="2020" name="Nat. Commun.">
        <title>Genome of Tripterygium wilfordii and identification of cytochrome P450 involved in triptolide biosynthesis.</title>
        <authorList>
            <person name="Tu L."/>
            <person name="Su P."/>
            <person name="Zhang Z."/>
            <person name="Gao L."/>
            <person name="Wang J."/>
            <person name="Hu T."/>
            <person name="Zhou J."/>
            <person name="Zhang Y."/>
            <person name="Zhao Y."/>
            <person name="Liu Y."/>
            <person name="Song Y."/>
            <person name="Tong Y."/>
            <person name="Lu Y."/>
            <person name="Yang J."/>
            <person name="Xu C."/>
            <person name="Jia M."/>
            <person name="Peters R.J."/>
            <person name="Huang L."/>
            <person name="Gao W."/>
        </authorList>
    </citation>
    <scope>NUCLEOTIDE SEQUENCE [LARGE SCALE GENOMIC DNA]</scope>
    <source>
        <strain evidence="10">cv. XIE 37</strain>
        <tissue evidence="9">Leaf</tissue>
    </source>
</reference>